<protein>
    <submittedName>
        <fullName evidence="8">MFS transporter</fullName>
    </submittedName>
</protein>
<gene>
    <name evidence="8" type="ORF">GTK63_05675</name>
</gene>
<dbReference type="PANTHER" id="PTHR11662">
    <property type="entry name" value="SOLUTE CARRIER FAMILY 17"/>
    <property type="match status" value="1"/>
</dbReference>
<organism evidence="8 9">
    <name type="scientific">Lactobacillus crispatus</name>
    <dbReference type="NCBI Taxonomy" id="47770"/>
    <lineage>
        <taxon>Bacteria</taxon>
        <taxon>Bacillati</taxon>
        <taxon>Bacillota</taxon>
        <taxon>Bacilli</taxon>
        <taxon>Lactobacillales</taxon>
        <taxon>Lactobacillaceae</taxon>
        <taxon>Lactobacillus</taxon>
    </lineage>
</organism>
<sequence>MKNKRILTQPYVIAVMLYIASIINYLDRAAIAISMVYISQDISISAVDKGLVFSAFSIGYLPFNFLGGYLSDKMPPTKLFGICILLWSILSGLTGTVASLWQLLIVRLLFGMSEGPLSSNINKIINDVFPKDTSVTWISIVDSATPIGTAVAGLLIPFFAIRYSWRMSFIIIMIVGITWSIVWCLLSKKLIKTNKPRQVSKMQIAGNKRTINTRKTFLFLNITIYYFLYNLFLYFLISWLPVYLMKIKTINSNEKVIINSLPWLLGSGSMLLGGIFSRYLGKKKDFLQGYNYIKIIRFCLACSSFSIILLGNIKEHIVVLLLILTFCVVALYFTGGLYWGVINEIYPAQKVGTMGGIMHGCANLATVLGPIFVGIIVQFFNNYAVAFGLIGFIGIILLVISNILLAKIKE</sequence>
<dbReference type="InterPro" id="IPR011701">
    <property type="entry name" value="MFS"/>
</dbReference>
<feature type="transmembrane region" description="Helical" evidence="6">
    <location>
        <begin position="12"/>
        <end position="38"/>
    </location>
</feature>
<dbReference type="GO" id="GO:0022857">
    <property type="term" value="F:transmembrane transporter activity"/>
    <property type="evidence" value="ECO:0007669"/>
    <property type="project" value="InterPro"/>
</dbReference>
<feature type="transmembrane region" description="Helical" evidence="6">
    <location>
        <begin position="82"/>
        <end position="110"/>
    </location>
</feature>
<comment type="caution">
    <text evidence="8">The sequence shown here is derived from an EMBL/GenBank/DDBJ whole genome shotgun (WGS) entry which is preliminary data.</text>
</comment>
<dbReference type="Gene3D" id="1.20.1250.20">
    <property type="entry name" value="MFS general substrate transporter like domains"/>
    <property type="match status" value="2"/>
</dbReference>
<name>A0A7X4KS84_9LACO</name>
<dbReference type="InterPro" id="IPR050382">
    <property type="entry name" value="MFS_Na/Anion_cotransporter"/>
</dbReference>
<feature type="transmembrane region" description="Helical" evidence="6">
    <location>
        <begin position="163"/>
        <end position="186"/>
    </location>
</feature>
<reference evidence="8 9" key="1">
    <citation type="submission" date="2020-01" db="EMBL/GenBank/DDBJ databases">
        <title>Vaginal microbiome of pregnant Indian women: Insights into the genome of dominants Lactobacillus species.</title>
        <authorList>
            <person name="Das B."/>
            <person name="Mehta O."/>
            <person name="Ghosh T.S."/>
            <person name="Kothidar A."/>
            <person name="Gowtham M.R."/>
            <person name="Mitra R."/>
            <person name="Kshetrapal P."/>
            <person name="Wadhwa N."/>
            <person name="Thiruvengadam R."/>
            <person name="Nair G.B."/>
            <person name="Bhatnagar S."/>
            <person name="Pore S."/>
        </authorList>
    </citation>
    <scope>NUCLEOTIDE SEQUENCE [LARGE SCALE GENOMIC DNA]</scope>
    <source>
        <strain evidence="8 9">Indica2</strain>
    </source>
</reference>
<feature type="transmembrane region" description="Helical" evidence="6">
    <location>
        <begin position="50"/>
        <end position="70"/>
    </location>
</feature>
<dbReference type="EMBL" id="WWFF01000007">
    <property type="protein sequence ID" value="MYN53810.1"/>
    <property type="molecule type" value="Genomic_DNA"/>
</dbReference>
<comment type="subcellular location">
    <subcellularLocation>
        <location evidence="1">Cell membrane</location>
        <topology evidence="1">Multi-pass membrane protein</topology>
    </subcellularLocation>
</comment>
<feature type="transmembrane region" description="Helical" evidence="6">
    <location>
        <begin position="317"/>
        <end position="341"/>
    </location>
</feature>
<dbReference type="CDD" id="cd17319">
    <property type="entry name" value="MFS_ExuT_GudP_like"/>
    <property type="match status" value="1"/>
</dbReference>
<evidence type="ECO:0000313" key="8">
    <source>
        <dbReference type="EMBL" id="MYN53810.1"/>
    </source>
</evidence>
<keyword evidence="4 6" id="KW-1133">Transmembrane helix</keyword>
<evidence type="ECO:0000256" key="2">
    <source>
        <dbReference type="ARBA" id="ARBA00022448"/>
    </source>
</evidence>
<keyword evidence="5 6" id="KW-0472">Membrane</keyword>
<proteinExistence type="predicted"/>
<dbReference type="InterPro" id="IPR020846">
    <property type="entry name" value="MFS_dom"/>
</dbReference>
<dbReference type="PROSITE" id="PS50850">
    <property type="entry name" value="MFS"/>
    <property type="match status" value="1"/>
</dbReference>
<feature type="domain" description="Major facilitator superfamily (MFS) profile" evidence="7">
    <location>
        <begin position="13"/>
        <end position="409"/>
    </location>
</feature>
<evidence type="ECO:0000313" key="9">
    <source>
        <dbReference type="Proteomes" id="UP000460132"/>
    </source>
</evidence>
<dbReference type="SUPFAM" id="SSF103473">
    <property type="entry name" value="MFS general substrate transporter"/>
    <property type="match status" value="1"/>
</dbReference>
<accession>A0A7X4KS84</accession>
<dbReference type="RefSeq" id="WP_023488269.1">
    <property type="nucleotide sequence ID" value="NZ_CABMHY010000013.1"/>
</dbReference>
<dbReference type="Proteomes" id="UP000460132">
    <property type="component" value="Unassembled WGS sequence"/>
</dbReference>
<dbReference type="GO" id="GO:0005886">
    <property type="term" value="C:plasma membrane"/>
    <property type="evidence" value="ECO:0007669"/>
    <property type="project" value="UniProtKB-SubCell"/>
</dbReference>
<keyword evidence="2" id="KW-0813">Transport</keyword>
<evidence type="ECO:0000256" key="4">
    <source>
        <dbReference type="ARBA" id="ARBA00022989"/>
    </source>
</evidence>
<evidence type="ECO:0000256" key="6">
    <source>
        <dbReference type="SAM" id="Phobius"/>
    </source>
</evidence>
<keyword evidence="3 6" id="KW-0812">Transmembrane</keyword>
<feature type="transmembrane region" description="Helical" evidence="6">
    <location>
        <begin position="386"/>
        <end position="405"/>
    </location>
</feature>
<evidence type="ECO:0000256" key="1">
    <source>
        <dbReference type="ARBA" id="ARBA00004651"/>
    </source>
</evidence>
<dbReference type="AlphaFoldDB" id="A0A7X4KS84"/>
<evidence type="ECO:0000259" key="7">
    <source>
        <dbReference type="PROSITE" id="PS50850"/>
    </source>
</evidence>
<dbReference type="PANTHER" id="PTHR11662:SF399">
    <property type="entry name" value="FI19708P1-RELATED"/>
    <property type="match status" value="1"/>
</dbReference>
<feature type="transmembrane region" description="Helical" evidence="6">
    <location>
        <begin position="361"/>
        <end position="380"/>
    </location>
</feature>
<evidence type="ECO:0000256" key="3">
    <source>
        <dbReference type="ARBA" id="ARBA00022692"/>
    </source>
</evidence>
<evidence type="ECO:0000256" key="5">
    <source>
        <dbReference type="ARBA" id="ARBA00023136"/>
    </source>
</evidence>
<dbReference type="InterPro" id="IPR036259">
    <property type="entry name" value="MFS_trans_sf"/>
</dbReference>
<feature type="transmembrane region" description="Helical" evidence="6">
    <location>
        <begin position="260"/>
        <end position="280"/>
    </location>
</feature>
<feature type="transmembrane region" description="Helical" evidence="6">
    <location>
        <begin position="217"/>
        <end position="240"/>
    </location>
</feature>
<feature type="transmembrane region" description="Helical" evidence="6">
    <location>
        <begin position="292"/>
        <end position="311"/>
    </location>
</feature>
<dbReference type="Pfam" id="PF07690">
    <property type="entry name" value="MFS_1"/>
    <property type="match status" value="1"/>
</dbReference>